<gene>
    <name evidence="4" type="ORF">HDF14_000095</name>
</gene>
<dbReference type="RefSeq" id="WP_183972503.1">
    <property type="nucleotide sequence ID" value="NZ_JACHEB010000001.1"/>
</dbReference>
<protein>
    <recommendedName>
        <fullName evidence="6">DUF1254 domain-containing protein</fullName>
    </recommendedName>
</protein>
<proteinExistence type="predicted"/>
<dbReference type="Proteomes" id="UP000535182">
    <property type="component" value="Unassembled WGS sequence"/>
</dbReference>
<evidence type="ECO:0000313" key="5">
    <source>
        <dbReference type="Proteomes" id="UP000535182"/>
    </source>
</evidence>
<dbReference type="Pfam" id="PF06863">
    <property type="entry name" value="DUF1254"/>
    <property type="match status" value="1"/>
</dbReference>
<dbReference type="InterPro" id="IPR010679">
    <property type="entry name" value="DUF1254"/>
</dbReference>
<dbReference type="EMBL" id="JACHEB010000001">
    <property type="protein sequence ID" value="MBB5326501.1"/>
    <property type="molecule type" value="Genomic_DNA"/>
</dbReference>
<sequence length="485" mass="53166">MMIKLTAYALLMSLALAVGCKQTPSQDPTTSTAPEAVVKDAASAYEYLYPLVVFGVSTEALTNVEKPTWETLSAPINQFMSVRQSRPDNHGVILPSTDTLYTLAWTDVTNEPVIFTTPAIPNVPGTTKKRFMMYEFMDAWTKVYYSNGLQKGLTKKTSFIMVGPDFKGDLPKIPNSIVVHCTTNQSWLIVRTQVEGLNDLPNVHAVQDQYDLRPLSAFGKPFTQPLGTVNPNIPVTPGPSPQANALDGEKFFTKAAEWFNKVPFPDEDRAKGVDKLLAQFGIVHGQPFDYSALSLEKKAAMGLATKAVQHEFDKIAANPASIGDLKQGWLIPNPHLGNYGTDYSLRAGIAFVGFGANLPEDGYYPFLVQDSAGKTLDGGKKYTITFAKGQTPPAGGFWSVTNYQNHFLIPGTTKFSVSDWMNPKKNADGSLTIYLQPTSPGADKELNWLPTSASIPMMTPLMRLYWPLPPALNGTWYPPPAIEVQ</sequence>
<comment type="caution">
    <text evidence="4">The sequence shown here is derived from an EMBL/GenBank/DDBJ whole genome shotgun (WGS) entry which is preliminary data.</text>
</comment>
<evidence type="ECO:0000313" key="4">
    <source>
        <dbReference type="EMBL" id="MBB5326501.1"/>
    </source>
</evidence>
<evidence type="ECO:0008006" key="6">
    <source>
        <dbReference type="Google" id="ProtNLM"/>
    </source>
</evidence>
<dbReference type="SUPFAM" id="SSF160935">
    <property type="entry name" value="VPA0735-like"/>
    <property type="match status" value="1"/>
</dbReference>
<name>A0A9X0Q959_9BACT</name>
<feature type="domain" description="DUF1214" evidence="2">
    <location>
        <begin position="363"/>
        <end position="467"/>
    </location>
</feature>
<dbReference type="InterPro" id="IPR037049">
    <property type="entry name" value="DUF1214_C_sf"/>
</dbReference>
<reference evidence="4 5" key="1">
    <citation type="submission" date="2020-08" db="EMBL/GenBank/DDBJ databases">
        <title>Genomic Encyclopedia of Type Strains, Phase IV (KMG-V): Genome sequencing to study the core and pangenomes of soil and plant-associated prokaryotes.</title>
        <authorList>
            <person name="Whitman W."/>
        </authorList>
    </citation>
    <scope>NUCLEOTIDE SEQUENCE [LARGE SCALE GENOMIC DNA]</scope>
    <source>
        <strain evidence="4 5">X5P2</strain>
    </source>
</reference>
<feature type="chain" id="PRO_5040971991" description="DUF1254 domain-containing protein" evidence="1">
    <location>
        <begin position="18"/>
        <end position="485"/>
    </location>
</feature>
<dbReference type="InterPro" id="IPR037050">
    <property type="entry name" value="DUF1254_sf"/>
</dbReference>
<dbReference type="Gene3D" id="2.60.40.1610">
    <property type="entry name" value="Domain of unknown function DUF1254"/>
    <property type="match status" value="1"/>
</dbReference>
<dbReference type="Pfam" id="PF06742">
    <property type="entry name" value="DUF1214"/>
    <property type="match status" value="1"/>
</dbReference>
<evidence type="ECO:0000259" key="2">
    <source>
        <dbReference type="Pfam" id="PF06742"/>
    </source>
</evidence>
<dbReference type="PANTHER" id="PTHR36509:SF2">
    <property type="entry name" value="BLL3101 PROTEIN"/>
    <property type="match status" value="1"/>
</dbReference>
<dbReference type="InterPro" id="IPR010621">
    <property type="entry name" value="DUF1214"/>
</dbReference>
<accession>A0A9X0Q959</accession>
<keyword evidence="5" id="KW-1185">Reference proteome</keyword>
<dbReference type="Gene3D" id="2.60.120.600">
    <property type="entry name" value="Domain of unknown function DUF1214, C-terminal domain"/>
    <property type="match status" value="1"/>
</dbReference>
<dbReference type="PANTHER" id="PTHR36509">
    <property type="entry name" value="BLL3101 PROTEIN"/>
    <property type="match status" value="1"/>
</dbReference>
<dbReference type="PROSITE" id="PS51257">
    <property type="entry name" value="PROKAR_LIPOPROTEIN"/>
    <property type="match status" value="1"/>
</dbReference>
<feature type="signal peptide" evidence="1">
    <location>
        <begin position="1"/>
        <end position="17"/>
    </location>
</feature>
<organism evidence="4 5">
    <name type="scientific">Tunturiibacter gelidiferens</name>
    <dbReference type="NCBI Taxonomy" id="3069689"/>
    <lineage>
        <taxon>Bacteria</taxon>
        <taxon>Pseudomonadati</taxon>
        <taxon>Acidobacteriota</taxon>
        <taxon>Terriglobia</taxon>
        <taxon>Terriglobales</taxon>
        <taxon>Acidobacteriaceae</taxon>
        <taxon>Tunturiibacter</taxon>
    </lineage>
</organism>
<keyword evidence="1" id="KW-0732">Signal</keyword>
<evidence type="ECO:0000259" key="3">
    <source>
        <dbReference type="Pfam" id="PF06863"/>
    </source>
</evidence>
<dbReference type="AlphaFoldDB" id="A0A9X0Q959"/>
<evidence type="ECO:0000256" key="1">
    <source>
        <dbReference type="SAM" id="SignalP"/>
    </source>
</evidence>
<feature type="domain" description="DUF1254" evidence="3">
    <location>
        <begin position="76"/>
        <end position="214"/>
    </location>
</feature>